<evidence type="ECO:0000256" key="10">
    <source>
        <dbReference type="ARBA" id="ARBA00023136"/>
    </source>
</evidence>
<organism evidence="14 15">
    <name type="scientific">Komagataella pastoris</name>
    <name type="common">Yeast</name>
    <name type="synonym">Pichia pastoris</name>
    <dbReference type="NCBI Taxonomy" id="4922"/>
    <lineage>
        <taxon>Eukaryota</taxon>
        <taxon>Fungi</taxon>
        <taxon>Dikarya</taxon>
        <taxon>Ascomycota</taxon>
        <taxon>Saccharomycotina</taxon>
        <taxon>Pichiomycetes</taxon>
        <taxon>Pichiales</taxon>
        <taxon>Pichiaceae</taxon>
        <taxon>Komagataella</taxon>
    </lineage>
</organism>
<feature type="transmembrane region" description="Helical" evidence="13">
    <location>
        <begin position="117"/>
        <end position="135"/>
    </location>
</feature>
<dbReference type="PANTHER" id="PTHR15451">
    <property type="entry name" value="ERGOSTEROL BIOSYNTHETIC PROTEIN 28-RELATED"/>
    <property type="match status" value="1"/>
</dbReference>
<evidence type="ECO:0000256" key="4">
    <source>
        <dbReference type="ARBA" id="ARBA00022692"/>
    </source>
</evidence>
<dbReference type="Pfam" id="PF03694">
    <property type="entry name" value="Erg28"/>
    <property type="match status" value="1"/>
</dbReference>
<keyword evidence="3" id="KW-0444">Lipid biosynthesis</keyword>
<dbReference type="PANTHER" id="PTHR15451:SF19">
    <property type="entry name" value="ERGOSTEROL BIOSYNTHETIC PROTEIN 28 HOMOLOG"/>
    <property type="match status" value="1"/>
</dbReference>
<evidence type="ECO:0000256" key="1">
    <source>
        <dbReference type="ARBA" id="ARBA00004477"/>
    </source>
</evidence>
<keyword evidence="7 13" id="KW-1133">Transmembrane helix</keyword>
<evidence type="ECO:0000313" key="14">
    <source>
        <dbReference type="EMBL" id="ANZ73930.1"/>
    </source>
</evidence>
<evidence type="ECO:0000256" key="11">
    <source>
        <dbReference type="ARBA" id="ARBA00023166"/>
    </source>
</evidence>
<name>A0A1B2J7I5_PICPA</name>
<evidence type="ECO:0000256" key="5">
    <source>
        <dbReference type="ARBA" id="ARBA00022824"/>
    </source>
</evidence>
<keyword evidence="4 13" id="KW-0812">Transmembrane</keyword>
<evidence type="ECO:0000256" key="6">
    <source>
        <dbReference type="ARBA" id="ARBA00022955"/>
    </source>
</evidence>
<dbReference type="InterPro" id="IPR005352">
    <property type="entry name" value="Erg28"/>
</dbReference>
<evidence type="ECO:0000256" key="13">
    <source>
        <dbReference type="SAM" id="Phobius"/>
    </source>
</evidence>
<dbReference type="OrthoDB" id="6485510at2759"/>
<keyword evidence="15" id="KW-1185">Reference proteome</keyword>
<keyword evidence="5" id="KW-0256">Endoplasmic reticulum</keyword>
<protein>
    <submittedName>
        <fullName evidence="14">BA75_00582T0</fullName>
    </submittedName>
</protein>
<keyword evidence="8" id="KW-0756">Sterol biosynthesis</keyword>
<dbReference type="GO" id="GO:0016126">
    <property type="term" value="P:sterol biosynthetic process"/>
    <property type="evidence" value="ECO:0007669"/>
    <property type="project" value="UniProtKB-KW"/>
</dbReference>
<dbReference type="EMBL" id="CP014584">
    <property type="protein sequence ID" value="ANZ73930.1"/>
    <property type="molecule type" value="Genomic_DNA"/>
</dbReference>
<feature type="transmembrane region" description="Helical" evidence="13">
    <location>
        <begin position="18"/>
        <end position="37"/>
    </location>
</feature>
<dbReference type="GO" id="GO:0005789">
    <property type="term" value="C:endoplasmic reticulum membrane"/>
    <property type="evidence" value="ECO:0007669"/>
    <property type="project" value="UniProtKB-SubCell"/>
</dbReference>
<reference evidence="14 15" key="1">
    <citation type="submission" date="2016-02" db="EMBL/GenBank/DDBJ databases">
        <title>Comparative genomic and transcriptomic foundation for Pichia pastoris.</title>
        <authorList>
            <person name="Love K.R."/>
            <person name="Shah K.A."/>
            <person name="Whittaker C.A."/>
            <person name="Wu J."/>
            <person name="Bartlett M.C."/>
            <person name="Ma D."/>
            <person name="Leeson R.L."/>
            <person name="Priest M."/>
            <person name="Young S.K."/>
            <person name="Love J.C."/>
        </authorList>
    </citation>
    <scope>NUCLEOTIDE SEQUENCE [LARGE SCALE GENOMIC DNA]</scope>
    <source>
        <strain evidence="14 15">ATCC 28485</strain>
    </source>
</reference>
<evidence type="ECO:0000256" key="12">
    <source>
        <dbReference type="ARBA" id="ARBA00023221"/>
    </source>
</evidence>
<keyword evidence="6" id="KW-0752">Steroid biosynthesis</keyword>
<dbReference type="GO" id="GO:0030674">
    <property type="term" value="F:protein-macromolecule adaptor activity"/>
    <property type="evidence" value="ECO:0007669"/>
    <property type="project" value="TreeGrafter"/>
</dbReference>
<evidence type="ECO:0000256" key="8">
    <source>
        <dbReference type="ARBA" id="ARBA00023011"/>
    </source>
</evidence>
<keyword evidence="9" id="KW-0443">Lipid metabolism</keyword>
<gene>
    <name evidence="14" type="primary">ERG28</name>
    <name evidence="14" type="ORF">ATY40_BA7500582</name>
</gene>
<dbReference type="Proteomes" id="UP000094565">
    <property type="component" value="Chromosome 1"/>
</dbReference>
<proteinExistence type="inferred from homology"/>
<dbReference type="AlphaFoldDB" id="A0A1B2J7I5"/>
<comment type="similarity">
    <text evidence="2">Belongs to the ERG28 family.</text>
</comment>
<evidence type="ECO:0000313" key="15">
    <source>
        <dbReference type="Proteomes" id="UP000094565"/>
    </source>
</evidence>
<keyword evidence="11" id="KW-1207">Sterol metabolism</keyword>
<evidence type="ECO:0000256" key="9">
    <source>
        <dbReference type="ARBA" id="ARBA00023098"/>
    </source>
</evidence>
<keyword evidence="12" id="KW-0753">Steroid metabolism</keyword>
<evidence type="ECO:0000256" key="2">
    <source>
        <dbReference type="ARBA" id="ARBA00005377"/>
    </source>
</evidence>
<comment type="subcellular location">
    <subcellularLocation>
        <location evidence="1">Endoplasmic reticulum membrane</location>
        <topology evidence="1">Multi-pass membrane protein</topology>
    </subcellularLocation>
</comment>
<evidence type="ECO:0000256" key="7">
    <source>
        <dbReference type="ARBA" id="ARBA00022989"/>
    </source>
</evidence>
<sequence length="142" mass="15905">MVDFESLIPTHPGLLPKWLVFISAVSFFNSAQTYFTGPNITRQVYAAKPAETTGLSSRTFGTWTLVSAVIRFYGGYYISNPQVYQLTFASYTIALLHFASEWLLYGTTSLSAKGSKLAGPFIVATTSLIWMWTQWDYYVSPV</sequence>
<evidence type="ECO:0000256" key="3">
    <source>
        <dbReference type="ARBA" id="ARBA00022516"/>
    </source>
</evidence>
<feature type="transmembrane region" description="Helical" evidence="13">
    <location>
        <begin position="84"/>
        <end position="105"/>
    </location>
</feature>
<keyword evidence="10 13" id="KW-0472">Membrane</keyword>
<accession>A0A1B2J7I5</accession>